<proteinExistence type="predicted"/>
<keyword evidence="1" id="KW-0472">Membrane</keyword>
<organism evidence="2">
    <name type="scientific">marine metagenome</name>
    <dbReference type="NCBI Taxonomy" id="408172"/>
    <lineage>
        <taxon>unclassified sequences</taxon>
        <taxon>metagenomes</taxon>
        <taxon>ecological metagenomes</taxon>
    </lineage>
</organism>
<gene>
    <name evidence="2" type="ORF">METZ01_LOCUS265102</name>
</gene>
<dbReference type="EMBL" id="UINC01074748">
    <property type="protein sequence ID" value="SVC12248.1"/>
    <property type="molecule type" value="Genomic_DNA"/>
</dbReference>
<sequence length="133" mass="14795">MSKKKLNNGFGKSLKTFFKKPFVKTVSLIIIAVTLSTVINSYYRSIQESIHKGIVSMYDVYPQIAEGLYEVNGWVLNGKSFDQERKAKQVIYENFSKVVVMSVFAPDNPELNGMSGRGTGFIVGVDDESATIV</sequence>
<feature type="transmembrane region" description="Helical" evidence="1">
    <location>
        <begin position="21"/>
        <end position="43"/>
    </location>
</feature>
<name>A0A382JKJ2_9ZZZZ</name>
<accession>A0A382JKJ2</accession>
<protein>
    <submittedName>
        <fullName evidence="2">Uncharacterized protein</fullName>
    </submittedName>
</protein>
<evidence type="ECO:0000313" key="2">
    <source>
        <dbReference type="EMBL" id="SVC12248.1"/>
    </source>
</evidence>
<keyword evidence="1" id="KW-0812">Transmembrane</keyword>
<evidence type="ECO:0000256" key="1">
    <source>
        <dbReference type="SAM" id="Phobius"/>
    </source>
</evidence>
<feature type="non-terminal residue" evidence="2">
    <location>
        <position position="133"/>
    </location>
</feature>
<dbReference type="AlphaFoldDB" id="A0A382JKJ2"/>
<reference evidence="2" key="1">
    <citation type="submission" date="2018-05" db="EMBL/GenBank/DDBJ databases">
        <authorList>
            <person name="Lanie J.A."/>
            <person name="Ng W.-L."/>
            <person name="Kazmierczak K.M."/>
            <person name="Andrzejewski T.M."/>
            <person name="Davidsen T.M."/>
            <person name="Wayne K.J."/>
            <person name="Tettelin H."/>
            <person name="Glass J.I."/>
            <person name="Rusch D."/>
            <person name="Podicherti R."/>
            <person name="Tsui H.-C.T."/>
            <person name="Winkler M.E."/>
        </authorList>
    </citation>
    <scope>NUCLEOTIDE SEQUENCE</scope>
</reference>
<keyword evidence="1" id="KW-1133">Transmembrane helix</keyword>